<keyword evidence="1" id="KW-1133">Transmembrane helix</keyword>
<gene>
    <name evidence="2" type="ORF">MJG50_07055</name>
</gene>
<sequence>MNWIKRYPLLLCILLVLLFGIYMILFHEGVQLSSATWTAPILFYFLLLSILIRNEQQKVQSEDIEGNEDNTQKNTL</sequence>
<evidence type="ECO:0000313" key="2">
    <source>
        <dbReference type="EMBL" id="MCH1625081.1"/>
    </source>
</evidence>
<comment type="caution">
    <text evidence="2">The sequence shown here is derived from an EMBL/GenBank/DDBJ whole genome shotgun (WGS) entry which is preliminary data.</text>
</comment>
<keyword evidence="1" id="KW-0472">Membrane</keyword>
<reference evidence="2" key="1">
    <citation type="submission" date="2022-02" db="EMBL/GenBank/DDBJ databases">
        <title>Fredinandcohnia quinoae sp. nov. isolated from Chenopodium quinoa seeds.</title>
        <authorList>
            <person name="Saati-Santamaria Z."/>
            <person name="Flores-Felix J.D."/>
            <person name="Igual J.M."/>
            <person name="Velazquez E."/>
            <person name="Garcia-Fraile P."/>
            <person name="Martinez-Molina E."/>
        </authorList>
    </citation>
    <scope>NUCLEOTIDE SEQUENCE</scope>
    <source>
        <strain evidence="2">SECRCQ15</strain>
    </source>
</reference>
<keyword evidence="3" id="KW-1185">Reference proteome</keyword>
<dbReference type="AlphaFoldDB" id="A0AAW5DWR7"/>
<protein>
    <submittedName>
        <fullName evidence="2">Uncharacterized protein</fullName>
    </submittedName>
</protein>
<proteinExistence type="predicted"/>
<feature type="transmembrane region" description="Helical" evidence="1">
    <location>
        <begin position="32"/>
        <end position="52"/>
    </location>
</feature>
<name>A0AAW5DWR7_9BACI</name>
<dbReference type="RefSeq" id="WP_240254037.1">
    <property type="nucleotide sequence ID" value="NZ_JAKTTI010000007.1"/>
</dbReference>
<feature type="transmembrane region" description="Helical" evidence="1">
    <location>
        <begin position="7"/>
        <end position="26"/>
    </location>
</feature>
<keyword evidence="1" id="KW-0812">Transmembrane</keyword>
<dbReference type="EMBL" id="JAKTTI010000007">
    <property type="protein sequence ID" value="MCH1625081.1"/>
    <property type="molecule type" value="Genomic_DNA"/>
</dbReference>
<evidence type="ECO:0000313" key="3">
    <source>
        <dbReference type="Proteomes" id="UP001431131"/>
    </source>
</evidence>
<dbReference type="Proteomes" id="UP001431131">
    <property type="component" value="Unassembled WGS sequence"/>
</dbReference>
<evidence type="ECO:0000256" key="1">
    <source>
        <dbReference type="SAM" id="Phobius"/>
    </source>
</evidence>
<organism evidence="2 3">
    <name type="scientific">Fredinandcohnia quinoae</name>
    <dbReference type="NCBI Taxonomy" id="2918902"/>
    <lineage>
        <taxon>Bacteria</taxon>
        <taxon>Bacillati</taxon>
        <taxon>Bacillota</taxon>
        <taxon>Bacilli</taxon>
        <taxon>Bacillales</taxon>
        <taxon>Bacillaceae</taxon>
        <taxon>Fredinandcohnia</taxon>
    </lineage>
</organism>
<accession>A0AAW5DWR7</accession>